<evidence type="ECO:0000313" key="8">
    <source>
        <dbReference type="EMBL" id="MBB6123704.1"/>
    </source>
</evidence>
<dbReference type="Proteomes" id="UP000552700">
    <property type="component" value="Unassembled WGS sequence"/>
</dbReference>
<dbReference type="PANTHER" id="PTHR43767">
    <property type="entry name" value="LONG-CHAIN-FATTY-ACID--COA LIGASE"/>
    <property type="match status" value="1"/>
</dbReference>
<evidence type="ECO:0000259" key="6">
    <source>
        <dbReference type="Pfam" id="PF00501"/>
    </source>
</evidence>
<dbReference type="InterPro" id="IPR020845">
    <property type="entry name" value="AMP-binding_CS"/>
</dbReference>
<evidence type="ECO:0000256" key="1">
    <source>
        <dbReference type="ARBA" id="ARBA00006432"/>
    </source>
</evidence>
<comment type="caution">
    <text evidence="8">The sequence shown here is derived from an EMBL/GenBank/DDBJ whole genome shotgun (WGS) entry which is preliminary data.</text>
</comment>
<reference evidence="8 9" key="1">
    <citation type="submission" date="2020-08" db="EMBL/GenBank/DDBJ databases">
        <title>Genomic Encyclopedia of Type Strains, Phase IV (KMG-IV): sequencing the most valuable type-strain genomes for metagenomic binning, comparative biology and taxonomic classification.</title>
        <authorList>
            <person name="Goeker M."/>
        </authorList>
    </citation>
    <scope>NUCLEOTIDE SEQUENCE [LARGE SCALE GENOMIC DNA]</scope>
    <source>
        <strain evidence="8 9">DSM 102255</strain>
    </source>
</reference>
<accession>A0A841IZ68</accession>
<name>A0A841IZ68_9SPHN</name>
<dbReference type="InterPro" id="IPR025110">
    <property type="entry name" value="AMP-bd_C"/>
</dbReference>
<evidence type="ECO:0000256" key="3">
    <source>
        <dbReference type="ARBA" id="ARBA00051915"/>
    </source>
</evidence>
<dbReference type="AlphaFoldDB" id="A0A841IZ68"/>
<evidence type="ECO:0000256" key="5">
    <source>
        <dbReference type="ARBA" id="ARBA00067668"/>
    </source>
</evidence>
<dbReference type="Gene3D" id="3.40.50.12780">
    <property type="entry name" value="N-terminal domain of ligase-like"/>
    <property type="match status" value="1"/>
</dbReference>
<dbReference type="InterPro" id="IPR050237">
    <property type="entry name" value="ATP-dep_AMP-bd_enzyme"/>
</dbReference>
<dbReference type="InterPro" id="IPR045851">
    <property type="entry name" value="AMP-bd_C_sf"/>
</dbReference>
<dbReference type="FunFam" id="3.30.300.30:FF:000008">
    <property type="entry name" value="2,3-dihydroxybenzoate-AMP ligase"/>
    <property type="match status" value="1"/>
</dbReference>
<feature type="domain" description="AMP-binding enzyme C-terminal" evidence="7">
    <location>
        <begin position="446"/>
        <end position="520"/>
    </location>
</feature>
<dbReference type="NCBIfam" id="NF004837">
    <property type="entry name" value="PRK06187.1"/>
    <property type="match status" value="1"/>
</dbReference>
<gene>
    <name evidence="8" type="ORF">FHS92_001433</name>
</gene>
<dbReference type="Pfam" id="PF13193">
    <property type="entry name" value="AMP-binding_C"/>
    <property type="match status" value="1"/>
</dbReference>
<dbReference type="PANTHER" id="PTHR43767:SF11">
    <property type="entry name" value="MEDIUM-CHAIN-FATTY-ACID--COA LIGASE"/>
    <property type="match status" value="1"/>
</dbReference>
<dbReference type="EC" id="6.2.1.44" evidence="4"/>
<dbReference type="InterPro" id="IPR042099">
    <property type="entry name" value="ANL_N_sf"/>
</dbReference>
<dbReference type="SUPFAM" id="SSF56801">
    <property type="entry name" value="Acetyl-CoA synthetase-like"/>
    <property type="match status" value="1"/>
</dbReference>
<feature type="domain" description="AMP-dependent synthetase/ligase" evidence="6">
    <location>
        <begin position="25"/>
        <end position="397"/>
    </location>
</feature>
<evidence type="ECO:0000256" key="2">
    <source>
        <dbReference type="ARBA" id="ARBA00022598"/>
    </source>
</evidence>
<evidence type="ECO:0000259" key="7">
    <source>
        <dbReference type="Pfam" id="PF13193"/>
    </source>
</evidence>
<proteinExistence type="inferred from homology"/>
<comment type="similarity">
    <text evidence="1">Belongs to the ATP-dependent AMP-binding enzyme family.</text>
</comment>
<dbReference type="PROSITE" id="PS00455">
    <property type="entry name" value="AMP_BINDING"/>
    <property type="match status" value="1"/>
</dbReference>
<evidence type="ECO:0000256" key="4">
    <source>
        <dbReference type="ARBA" id="ARBA00066616"/>
    </source>
</evidence>
<organism evidence="8 9">
    <name type="scientific">Sphingobium subterraneum</name>
    <dbReference type="NCBI Taxonomy" id="627688"/>
    <lineage>
        <taxon>Bacteria</taxon>
        <taxon>Pseudomonadati</taxon>
        <taxon>Pseudomonadota</taxon>
        <taxon>Alphaproteobacteria</taxon>
        <taxon>Sphingomonadales</taxon>
        <taxon>Sphingomonadaceae</taxon>
        <taxon>Sphingobium</taxon>
    </lineage>
</organism>
<protein>
    <recommendedName>
        <fullName evidence="5">3-methylmercaptopropionyl-CoA ligase</fullName>
        <ecNumber evidence="4">6.2.1.44</ecNumber>
    </recommendedName>
</protein>
<dbReference type="Pfam" id="PF00501">
    <property type="entry name" value="AMP-binding"/>
    <property type="match status" value="1"/>
</dbReference>
<dbReference type="Gene3D" id="3.30.300.30">
    <property type="match status" value="1"/>
</dbReference>
<dbReference type="InterPro" id="IPR000873">
    <property type="entry name" value="AMP-dep_synth/lig_dom"/>
</dbReference>
<evidence type="ECO:0000313" key="9">
    <source>
        <dbReference type="Proteomes" id="UP000552700"/>
    </source>
</evidence>
<keyword evidence="9" id="KW-1185">Reference proteome</keyword>
<dbReference type="GO" id="GO:0016877">
    <property type="term" value="F:ligase activity, forming carbon-sulfur bonds"/>
    <property type="evidence" value="ECO:0007669"/>
    <property type="project" value="UniProtKB-ARBA"/>
</dbReference>
<dbReference type="RefSeq" id="WP_246351859.1">
    <property type="nucleotide sequence ID" value="NZ_JACIJP010000002.1"/>
</dbReference>
<dbReference type="CDD" id="cd12119">
    <property type="entry name" value="ttLC_FACS_AlkK_like"/>
    <property type="match status" value="1"/>
</dbReference>
<comment type="catalytic activity">
    <reaction evidence="3">
        <text>3-(methylsulfanyl)propanoate + ATP + CoA = 3-(methylsulfanyl)propanoyl-CoA + AMP + diphosphate</text>
        <dbReference type="Rhea" id="RHEA:43052"/>
        <dbReference type="ChEBI" id="CHEBI:30616"/>
        <dbReference type="ChEBI" id="CHEBI:33019"/>
        <dbReference type="ChEBI" id="CHEBI:49016"/>
        <dbReference type="ChEBI" id="CHEBI:57287"/>
        <dbReference type="ChEBI" id="CHEBI:82815"/>
        <dbReference type="ChEBI" id="CHEBI:456215"/>
        <dbReference type="EC" id="6.2.1.44"/>
    </reaction>
    <physiologicalReaction direction="left-to-right" evidence="3">
        <dbReference type="Rhea" id="RHEA:43053"/>
    </physiologicalReaction>
</comment>
<keyword evidence="2 8" id="KW-0436">Ligase</keyword>
<dbReference type="EMBL" id="JACIJP010000002">
    <property type="protein sequence ID" value="MBB6123704.1"/>
    <property type="molecule type" value="Genomic_DNA"/>
</dbReference>
<sequence>MQEEAVPPVGTMQAWSLTIDRFIDHAARWHGERKVVSRGFDGDITSMSWADIRRKAARLSNALAAHGIVLGDRVGTLAMNSGRHIAAWFGIMGMGAICHTLNPRFSDEQLLYIINHGGDRIILTDRQYWPVLERLLPQCPAVEKVVVLDGDGGDGWDAFLADHDDNVLWGEFDENVAAGLCYTSGTTGDPKGVLYTHRSNSLHTLMIMQPDVYAIGANEVLMPIVPMFHANGWGLIFAAAAVGCKLVLPGARLDGASLHELMEQEGVTVAAAVPTVWLTLLGHLRETRQSLSTLRRISVGGAACSEAIFRGLMDHGIEVRHNWGMTETSPVGTGGVLLPEIQQMSDEEQMRFRLSQGRPIIGTDLRIVDEDGKELPRDGVAIGEFQIRGHSIAGRYYRTDRSALDKDGFFSTGDVGTIDGYGTMRITDRSKDVIKSGGEWISSVDIENMALAHPGVKMAAAIGVSHPKWNERPLLLVERSGEGDVTAEDIRDMLAARLARWAVPDAIEFVDEIPLGATGKIDKKVLRARYAGYYEKTTSS</sequence>